<gene>
    <name evidence="3" type="ORF">DK846_10195</name>
</gene>
<dbReference type="PIRSF" id="PIRSF014735">
    <property type="entry name" value="UCP014735"/>
    <property type="match status" value="1"/>
</dbReference>
<dbReference type="Proteomes" id="UP000245657">
    <property type="component" value="Unassembled WGS sequence"/>
</dbReference>
<reference evidence="3 4" key="1">
    <citation type="submission" date="2018-05" db="EMBL/GenBank/DDBJ databases">
        <title>Draft genome of Methanospirillum lacunae Ki8-1.</title>
        <authorList>
            <person name="Dueholm M.S."/>
            <person name="Nielsen P.H."/>
            <person name="Bakmann L.F."/>
            <person name="Otzen D.E."/>
        </authorList>
    </citation>
    <scope>NUCLEOTIDE SEQUENCE [LARGE SCALE GENOMIC DNA]</scope>
    <source>
        <strain evidence="3 4">Ki8-1</strain>
    </source>
</reference>
<keyword evidence="4" id="KW-1185">Reference proteome</keyword>
<evidence type="ECO:0000259" key="2">
    <source>
        <dbReference type="Pfam" id="PF10107"/>
    </source>
</evidence>
<dbReference type="OrthoDB" id="29270at2157"/>
<evidence type="ECO:0000256" key="1">
    <source>
        <dbReference type="SAM" id="Phobius"/>
    </source>
</evidence>
<name>A0A2V2MY93_9EURY</name>
<keyword evidence="1" id="KW-0812">Transmembrane</keyword>
<dbReference type="RefSeq" id="WP_109968848.1">
    <property type="nucleotide sequence ID" value="NZ_CP176093.1"/>
</dbReference>
<dbReference type="AlphaFoldDB" id="A0A2V2MY93"/>
<keyword evidence="1" id="KW-1133">Transmembrane helix</keyword>
<dbReference type="InterPro" id="IPR019287">
    <property type="entry name" value="Hday_junct_resolvase-rel_dom"/>
</dbReference>
<dbReference type="EMBL" id="QGMY01000008">
    <property type="protein sequence ID" value="PWR71230.1"/>
    <property type="molecule type" value="Genomic_DNA"/>
</dbReference>
<proteinExistence type="predicted"/>
<evidence type="ECO:0000313" key="3">
    <source>
        <dbReference type="EMBL" id="PWR71230.1"/>
    </source>
</evidence>
<feature type="domain" description="Holliday junction resolvase-related" evidence="2">
    <location>
        <begin position="11"/>
        <end position="163"/>
    </location>
</feature>
<keyword evidence="1" id="KW-0472">Membrane</keyword>
<feature type="transmembrane region" description="Helical" evidence="1">
    <location>
        <begin position="6"/>
        <end position="23"/>
    </location>
</feature>
<protein>
    <submittedName>
        <fullName evidence="3">Holliday junction resolvase</fullName>
    </submittedName>
</protein>
<accession>A0A2V2MY93</accession>
<evidence type="ECO:0000313" key="4">
    <source>
        <dbReference type="Proteomes" id="UP000245657"/>
    </source>
</evidence>
<sequence>MEYSDLLTFLLLILLIWISYSYYRLKTSIEERARTLHNRWRDQDLSLFQSQVEQQADEKIRIWKNDEERNIRQDAIKRSREVIHGKVTEHLIPFFSSFRWNPADARFLGSPIDFVVFDGLSEGELREIVFVEVKSGVRPTLTPRERSVERCIKRGDIDFTVIHHINQK</sequence>
<organism evidence="3 4">
    <name type="scientific">Methanospirillum lacunae</name>
    <dbReference type="NCBI Taxonomy" id="668570"/>
    <lineage>
        <taxon>Archaea</taxon>
        <taxon>Methanobacteriati</taxon>
        <taxon>Methanobacteriota</taxon>
        <taxon>Stenosarchaea group</taxon>
        <taxon>Methanomicrobia</taxon>
        <taxon>Methanomicrobiales</taxon>
        <taxon>Methanospirillaceae</taxon>
        <taxon>Methanospirillum</taxon>
    </lineage>
</organism>
<dbReference type="Pfam" id="PF10107">
    <property type="entry name" value="Endonuc_Holl"/>
    <property type="match status" value="1"/>
</dbReference>
<dbReference type="InterPro" id="IPR028300">
    <property type="entry name" value="Holliday_junct_resolvase-rel"/>
</dbReference>
<comment type="caution">
    <text evidence="3">The sequence shown here is derived from an EMBL/GenBank/DDBJ whole genome shotgun (WGS) entry which is preliminary data.</text>
</comment>
<dbReference type="GeneID" id="97547150"/>